<name>A0A0A8Z586_ARUDO</name>
<keyword evidence="2" id="KW-0812">Transmembrane</keyword>
<evidence type="ECO:0000256" key="2">
    <source>
        <dbReference type="SAM" id="Phobius"/>
    </source>
</evidence>
<accession>A0A0A8Z586</accession>
<keyword evidence="2" id="KW-1133">Transmembrane helix</keyword>
<evidence type="ECO:0000256" key="1">
    <source>
        <dbReference type="SAM" id="MobiDB-lite"/>
    </source>
</evidence>
<sequence length="110" mass="12860">MHGSVIPPWFFYQIYLLHTTYCDFVLFLFVLAFIFRFQVTVKHESSSQVREKKDQEGLMTNREEEQEHMEFSGKGLATDARLADLALPFPTLSSIATMVGMKLPYEIYER</sequence>
<feature type="compositionally biased region" description="Basic and acidic residues" evidence="1">
    <location>
        <begin position="42"/>
        <end position="71"/>
    </location>
</feature>
<protein>
    <submittedName>
        <fullName evidence="3">Uncharacterized protein</fullName>
    </submittedName>
</protein>
<evidence type="ECO:0000313" key="3">
    <source>
        <dbReference type="EMBL" id="JAD32853.1"/>
    </source>
</evidence>
<dbReference type="EMBL" id="GBRH01265042">
    <property type="protein sequence ID" value="JAD32853.1"/>
    <property type="molecule type" value="Transcribed_RNA"/>
</dbReference>
<reference evidence="3" key="1">
    <citation type="submission" date="2014-09" db="EMBL/GenBank/DDBJ databases">
        <authorList>
            <person name="Magalhaes I.L.F."/>
            <person name="Oliveira U."/>
            <person name="Santos F.R."/>
            <person name="Vidigal T.H.D.A."/>
            <person name="Brescovit A.D."/>
            <person name="Santos A.J."/>
        </authorList>
    </citation>
    <scope>NUCLEOTIDE SEQUENCE</scope>
    <source>
        <tissue evidence="3">Shoot tissue taken approximately 20 cm above the soil surface</tissue>
    </source>
</reference>
<keyword evidence="2" id="KW-0472">Membrane</keyword>
<proteinExistence type="predicted"/>
<dbReference type="AlphaFoldDB" id="A0A0A8Z586"/>
<organism evidence="3">
    <name type="scientific">Arundo donax</name>
    <name type="common">Giant reed</name>
    <name type="synonym">Donax arundinaceus</name>
    <dbReference type="NCBI Taxonomy" id="35708"/>
    <lineage>
        <taxon>Eukaryota</taxon>
        <taxon>Viridiplantae</taxon>
        <taxon>Streptophyta</taxon>
        <taxon>Embryophyta</taxon>
        <taxon>Tracheophyta</taxon>
        <taxon>Spermatophyta</taxon>
        <taxon>Magnoliopsida</taxon>
        <taxon>Liliopsida</taxon>
        <taxon>Poales</taxon>
        <taxon>Poaceae</taxon>
        <taxon>PACMAD clade</taxon>
        <taxon>Arundinoideae</taxon>
        <taxon>Arundineae</taxon>
        <taxon>Arundo</taxon>
    </lineage>
</organism>
<feature type="transmembrane region" description="Helical" evidence="2">
    <location>
        <begin position="12"/>
        <end position="35"/>
    </location>
</feature>
<feature type="region of interest" description="Disordered" evidence="1">
    <location>
        <begin position="42"/>
        <end position="72"/>
    </location>
</feature>
<reference evidence="3" key="2">
    <citation type="journal article" date="2015" name="Data Brief">
        <title>Shoot transcriptome of the giant reed, Arundo donax.</title>
        <authorList>
            <person name="Barrero R.A."/>
            <person name="Guerrero F.D."/>
            <person name="Moolhuijzen P."/>
            <person name="Goolsby J.A."/>
            <person name="Tidwell J."/>
            <person name="Bellgard S.E."/>
            <person name="Bellgard M.I."/>
        </authorList>
    </citation>
    <scope>NUCLEOTIDE SEQUENCE</scope>
    <source>
        <tissue evidence="3">Shoot tissue taken approximately 20 cm above the soil surface</tissue>
    </source>
</reference>